<sequence length="109" mass="11598">MQYPIVLAMAMLIGLGQTSSTRTNAVAKQPFVVRNIGDNWVTKVKRAGGDSEPDVVPRGILHNNVGRQCVHDAVSGVCNIAGQCELAGPGAKDKHGKARKPMDPNCLLH</sequence>
<evidence type="ECO:0000256" key="2">
    <source>
        <dbReference type="SAM" id="SignalP"/>
    </source>
</evidence>
<reference evidence="4" key="2">
    <citation type="submission" date="2019-10" db="EMBL/GenBank/DDBJ databases">
        <authorList>
            <consortium name="NCBI Genome Project"/>
        </authorList>
    </citation>
    <scope>NUCLEOTIDE SEQUENCE</scope>
    <source>
        <strain evidence="4">NI907</strain>
    </source>
</reference>
<feature type="signal peptide" evidence="2">
    <location>
        <begin position="1"/>
        <end position="20"/>
    </location>
</feature>
<dbReference type="GeneID" id="41960210"/>
<reference evidence="3 4" key="1">
    <citation type="journal article" date="2019" name="Mol. Biol. Evol.">
        <title>Blast fungal genomes show frequent chromosomal changes, gene gains and losses, and effector gene turnover.</title>
        <authorList>
            <person name="Gomez Luciano L.B."/>
            <person name="Jason Tsai I."/>
            <person name="Chuma I."/>
            <person name="Tosa Y."/>
            <person name="Chen Y.H."/>
            <person name="Li J.Y."/>
            <person name="Li M.Y."/>
            <person name="Jade Lu M.Y."/>
            <person name="Nakayashiki H."/>
            <person name="Li W.H."/>
        </authorList>
    </citation>
    <scope>NUCLEOTIDE SEQUENCE [LARGE SCALE GENOMIC DNA]</scope>
    <source>
        <strain evidence="3 4">NI907</strain>
    </source>
</reference>
<gene>
    <name evidence="4" type="ORF">PgNI_05267</name>
</gene>
<feature type="chain" id="PRO_5027725274" evidence="2">
    <location>
        <begin position="21"/>
        <end position="109"/>
    </location>
</feature>
<accession>A0A6P8B753</accession>
<dbReference type="OrthoDB" id="5217519at2759"/>
<dbReference type="KEGG" id="pgri:PgNI_05267"/>
<proteinExistence type="predicted"/>
<dbReference type="AlphaFoldDB" id="A0A6P8B753"/>
<evidence type="ECO:0000313" key="4">
    <source>
        <dbReference type="RefSeq" id="XP_030983046.1"/>
    </source>
</evidence>
<feature type="region of interest" description="Disordered" evidence="1">
    <location>
        <begin position="89"/>
        <end position="109"/>
    </location>
</feature>
<evidence type="ECO:0000256" key="1">
    <source>
        <dbReference type="SAM" id="MobiDB-lite"/>
    </source>
</evidence>
<dbReference type="RefSeq" id="XP_030983046.1">
    <property type="nucleotide sequence ID" value="XM_031125301.1"/>
</dbReference>
<dbReference type="Proteomes" id="UP000515153">
    <property type="component" value="Chromosome I"/>
</dbReference>
<protein>
    <submittedName>
        <fullName evidence="4">Uncharacterized protein</fullName>
    </submittedName>
</protein>
<evidence type="ECO:0000313" key="3">
    <source>
        <dbReference type="Proteomes" id="UP000515153"/>
    </source>
</evidence>
<organism evidence="3 4">
    <name type="scientific">Pyricularia grisea</name>
    <name type="common">Crabgrass-specific blast fungus</name>
    <name type="synonym">Magnaporthe grisea</name>
    <dbReference type="NCBI Taxonomy" id="148305"/>
    <lineage>
        <taxon>Eukaryota</taxon>
        <taxon>Fungi</taxon>
        <taxon>Dikarya</taxon>
        <taxon>Ascomycota</taxon>
        <taxon>Pezizomycotina</taxon>
        <taxon>Sordariomycetes</taxon>
        <taxon>Sordariomycetidae</taxon>
        <taxon>Magnaporthales</taxon>
        <taxon>Pyriculariaceae</taxon>
        <taxon>Pyricularia</taxon>
    </lineage>
</organism>
<reference evidence="4" key="3">
    <citation type="submission" date="2025-08" db="UniProtKB">
        <authorList>
            <consortium name="RefSeq"/>
        </authorList>
    </citation>
    <scope>IDENTIFICATION</scope>
    <source>
        <strain evidence="4">NI907</strain>
    </source>
</reference>
<keyword evidence="3" id="KW-1185">Reference proteome</keyword>
<keyword evidence="2" id="KW-0732">Signal</keyword>
<name>A0A6P8B753_PYRGI</name>